<dbReference type="Proteomes" id="UP001449178">
    <property type="component" value="Chromosome"/>
</dbReference>
<keyword evidence="2" id="KW-0778">Tellurium resistance</keyword>
<dbReference type="RefSeq" id="WP_026878865.1">
    <property type="nucleotide sequence ID" value="NZ_AZOD01000015.1"/>
</dbReference>
<dbReference type="InterPro" id="IPR003325">
    <property type="entry name" value="TerD"/>
</dbReference>
<dbReference type="Gene3D" id="2.60.60.30">
    <property type="entry name" value="sav2460 like domains"/>
    <property type="match status" value="1"/>
</dbReference>
<evidence type="ECO:0000313" key="4">
    <source>
        <dbReference type="EMBL" id="WZW87682.1"/>
    </source>
</evidence>
<dbReference type="EMBL" id="CP150637">
    <property type="protein sequence ID" value="WZW87682.1"/>
    <property type="molecule type" value="Genomic_DNA"/>
</dbReference>
<protein>
    <submittedName>
        <fullName evidence="4">TerD family protein</fullName>
    </submittedName>
</protein>
<evidence type="ECO:0000259" key="3">
    <source>
        <dbReference type="Pfam" id="PF02342"/>
    </source>
</evidence>
<evidence type="ECO:0000256" key="2">
    <source>
        <dbReference type="ARBA" id="ARBA00022686"/>
    </source>
</evidence>
<dbReference type="Pfam" id="PF02342">
    <property type="entry name" value="TerD"/>
    <property type="match status" value="1"/>
</dbReference>
<proteinExistence type="inferred from homology"/>
<gene>
    <name evidence="4" type="ORF">WMO13_10020</name>
</gene>
<keyword evidence="5" id="KW-1185">Reference proteome</keyword>
<dbReference type="CDD" id="cd06974">
    <property type="entry name" value="TerD_like"/>
    <property type="match status" value="1"/>
</dbReference>
<accession>A0ABZ3C000</accession>
<evidence type="ECO:0000313" key="5">
    <source>
        <dbReference type="Proteomes" id="UP001449178"/>
    </source>
</evidence>
<dbReference type="InterPro" id="IPR051324">
    <property type="entry name" value="Stress/Tellurium_Resist"/>
</dbReference>
<reference evidence="4 5" key="1">
    <citation type="submission" date="2024-03" db="EMBL/GenBank/DDBJ databases">
        <title>Complete Genome Sequence and Annotation of Ignatzschineria larvae DSM 13226.</title>
        <authorList>
            <person name="Cantrell E."/>
            <person name="Burcham Z.M."/>
        </authorList>
    </citation>
    <scope>NUCLEOTIDE SEQUENCE [LARGE SCALE GENOMIC DNA]</scope>
    <source>
        <strain evidence="4 5">DSM 13226</strain>
    </source>
</reference>
<dbReference type="PANTHER" id="PTHR32097">
    <property type="entry name" value="CAMP-BINDING PROTEIN 1-RELATED"/>
    <property type="match status" value="1"/>
</dbReference>
<feature type="domain" description="TerD" evidence="3">
    <location>
        <begin position="1"/>
        <end position="198"/>
    </location>
</feature>
<dbReference type="PANTHER" id="PTHR32097:SF4">
    <property type="entry name" value="GENERAL STRESS PROTEIN 16U"/>
    <property type="match status" value="1"/>
</dbReference>
<name>A0ABZ3C000_9GAMM</name>
<organism evidence="4 5">
    <name type="scientific">Ignatzschineria larvae DSM 13226</name>
    <dbReference type="NCBI Taxonomy" id="1111732"/>
    <lineage>
        <taxon>Bacteria</taxon>
        <taxon>Pseudomonadati</taxon>
        <taxon>Pseudomonadota</taxon>
        <taxon>Gammaproteobacteria</taxon>
        <taxon>Cardiobacteriales</taxon>
        <taxon>Ignatzschineriaceae</taxon>
        <taxon>Ignatzschineria</taxon>
    </lineage>
</organism>
<evidence type="ECO:0000256" key="1">
    <source>
        <dbReference type="ARBA" id="ARBA00008775"/>
    </source>
</evidence>
<sequence>MAVTLKKGEGVSLKKQEHDLSIVTIGLGWDVKEKKTGFLKSLFGKNEEEYDLDVIAFLCDASGKIANCGEVRNGSPSLLNGDIVFYNSMRHPSGNVWLTGDNRTGEGDGDDEQIILKLNALGNEYQKIVFIVQIYDGKRRQQQFGEVANAFIRAVDANDKEMVRFNLSNNPSFDQKYSMVFAELVREADGWKFKAIGNPSIADSFVTHIESYL</sequence>
<comment type="similarity">
    <text evidence="1">Belongs to the CAPAB/TerDEXZ family.</text>
</comment>